<proteinExistence type="predicted"/>
<dbReference type="SUPFAM" id="SSF53098">
    <property type="entry name" value="Ribonuclease H-like"/>
    <property type="match status" value="1"/>
</dbReference>
<name>J9G5S8_9ZZZZ</name>
<evidence type="ECO:0000313" key="2">
    <source>
        <dbReference type="EMBL" id="EJX02547.1"/>
    </source>
</evidence>
<dbReference type="EMBL" id="AMCI01002501">
    <property type="protein sequence ID" value="EJX02547.1"/>
    <property type="molecule type" value="Genomic_DNA"/>
</dbReference>
<sequence>MDTLKLFMAIPGKVNFLQMGRYGEFSEQTYRNNFENEAFDWFAFNEYLVRKVLNGKFLAIAVDPSFLPKSGKKTPWIGRFWSGVAGEMKRGQEIFGVGVIDVENHDCMTLSAPQTPDAKSLEEMDYNLVEWYCQNLIILKEKLQKISRLVVADAFFSKETFVNPLLKEGFHVISRFRNDAVLFYPTLQKPTGKRGHPKWYDGKVDFANLDLSRCEEIEVDKGRLIGLKAYSKSLKRSIKVVVWYPDEEDTTKWQIYFSTDDSMSTKDVIDCYRTRFQLEFCFRDAKHYAGLNDCQSTDLRKLEFHRNASFASINIAKVACKELGIPFSISSCKSIIHNAYMLNRFICVFGLQPDSQVIDKLFKELVLFTARAA</sequence>
<reference evidence="2" key="1">
    <citation type="journal article" date="2012" name="PLoS ONE">
        <title>Gene sets for utilization of primary and secondary nutrition supplies in the distal gut of endangered iberian lynx.</title>
        <authorList>
            <person name="Alcaide M."/>
            <person name="Messina E."/>
            <person name="Richter M."/>
            <person name="Bargiela R."/>
            <person name="Peplies J."/>
            <person name="Huws S.A."/>
            <person name="Newbold C.J."/>
            <person name="Golyshin P.N."/>
            <person name="Simon M.A."/>
            <person name="Lopez G."/>
            <person name="Yakimov M.M."/>
            <person name="Ferrer M."/>
        </authorList>
    </citation>
    <scope>NUCLEOTIDE SEQUENCE</scope>
</reference>
<gene>
    <name evidence="2" type="ORF">EVA_09347</name>
</gene>
<protein>
    <submittedName>
        <fullName evidence="2">Transposase</fullName>
    </submittedName>
</protein>
<dbReference type="Pfam" id="PF13546">
    <property type="entry name" value="DDE_5"/>
    <property type="match status" value="1"/>
</dbReference>
<comment type="caution">
    <text evidence="2">The sequence shown here is derived from an EMBL/GenBank/DDBJ whole genome shotgun (WGS) entry which is preliminary data.</text>
</comment>
<evidence type="ECO:0000259" key="1">
    <source>
        <dbReference type="Pfam" id="PF13546"/>
    </source>
</evidence>
<organism evidence="2">
    <name type="scientific">gut metagenome</name>
    <dbReference type="NCBI Taxonomy" id="749906"/>
    <lineage>
        <taxon>unclassified sequences</taxon>
        <taxon>metagenomes</taxon>
        <taxon>organismal metagenomes</taxon>
    </lineage>
</organism>
<dbReference type="AlphaFoldDB" id="J9G5S8"/>
<accession>J9G5S8</accession>
<dbReference type="InterPro" id="IPR038721">
    <property type="entry name" value="IS701-like_DDE_dom"/>
</dbReference>
<feature type="domain" description="Transposase IS701-like DDE" evidence="1">
    <location>
        <begin position="15"/>
        <end position="205"/>
    </location>
</feature>
<dbReference type="InterPro" id="IPR012337">
    <property type="entry name" value="RNaseH-like_sf"/>
</dbReference>